<keyword evidence="2" id="KW-0812">Transmembrane</keyword>
<feature type="transmembrane region" description="Helical" evidence="2">
    <location>
        <begin position="46"/>
        <end position="65"/>
    </location>
</feature>
<evidence type="ECO:0000313" key="3">
    <source>
        <dbReference type="EMBL" id="OIJ66078.1"/>
    </source>
</evidence>
<name>A0A1J4NY69_9ACTN</name>
<comment type="caution">
    <text evidence="3">The sequence shown here is derived from an EMBL/GenBank/DDBJ whole genome shotgun (WGS) entry which is preliminary data.</text>
</comment>
<reference evidence="3" key="1">
    <citation type="submission" date="2016-10" db="EMBL/GenBank/DDBJ databases">
        <title>Genome sequence of Streptomyces mangrovisoli MUSC 149.</title>
        <authorList>
            <person name="Lee L.-H."/>
            <person name="Ser H.-L."/>
        </authorList>
    </citation>
    <scope>NUCLEOTIDE SEQUENCE [LARGE SCALE GENOMIC DNA]</scope>
    <source>
        <strain evidence="3">MUSC 149</strain>
    </source>
</reference>
<dbReference type="AlphaFoldDB" id="A0A1J4NY69"/>
<feature type="region of interest" description="Disordered" evidence="1">
    <location>
        <begin position="98"/>
        <end position="121"/>
    </location>
</feature>
<dbReference type="EMBL" id="LAVA02000046">
    <property type="protein sequence ID" value="OIJ66078.1"/>
    <property type="molecule type" value="Genomic_DNA"/>
</dbReference>
<keyword evidence="4" id="KW-1185">Reference proteome</keyword>
<evidence type="ECO:0000256" key="1">
    <source>
        <dbReference type="SAM" id="MobiDB-lite"/>
    </source>
</evidence>
<accession>A0A1J4NY69</accession>
<dbReference type="RefSeq" id="WP_046582025.1">
    <property type="nucleotide sequence ID" value="NZ_LAVA02000046.1"/>
</dbReference>
<dbReference type="Proteomes" id="UP000034196">
    <property type="component" value="Unassembled WGS sequence"/>
</dbReference>
<dbReference type="OrthoDB" id="4340782at2"/>
<keyword evidence="2" id="KW-0472">Membrane</keyword>
<gene>
    <name evidence="3" type="ORF">WN71_020690</name>
</gene>
<protein>
    <submittedName>
        <fullName evidence="3">Uncharacterized protein</fullName>
    </submittedName>
</protein>
<evidence type="ECO:0000313" key="4">
    <source>
        <dbReference type="Proteomes" id="UP000034196"/>
    </source>
</evidence>
<feature type="transmembrane region" description="Helical" evidence="2">
    <location>
        <begin position="77"/>
        <end position="94"/>
    </location>
</feature>
<proteinExistence type="predicted"/>
<sequence>MDLKDAKDRIECEHPELTGTQKTKAIKALRSEAAKRHGTWPSAAESWGFVAAAFIGMRALARSVWGVPFDAPHWYDALFAVQLIFGLALVARAYRRRRNPSSPGFAPSESARTVADRANVS</sequence>
<organism evidence="3 4">
    <name type="scientific">Streptomyces mangrovisoli</name>
    <dbReference type="NCBI Taxonomy" id="1428628"/>
    <lineage>
        <taxon>Bacteria</taxon>
        <taxon>Bacillati</taxon>
        <taxon>Actinomycetota</taxon>
        <taxon>Actinomycetes</taxon>
        <taxon>Kitasatosporales</taxon>
        <taxon>Streptomycetaceae</taxon>
        <taxon>Streptomyces</taxon>
    </lineage>
</organism>
<keyword evidence="2" id="KW-1133">Transmembrane helix</keyword>
<evidence type="ECO:0000256" key="2">
    <source>
        <dbReference type="SAM" id="Phobius"/>
    </source>
</evidence>